<sequence length="99" mass="11738">MKRSRSISTSEAILHIAVNFGRIARYLEQNNEKRVKLFLSDCDGYLNQINGRNIPSTLQKTYEITRNLANKKIYRSKEDLIDQYYTWANILTHRARLFK</sequence>
<evidence type="ECO:0000313" key="2">
    <source>
        <dbReference type="Proteomes" id="UP000178558"/>
    </source>
</evidence>
<gene>
    <name evidence="1" type="ORF">A3B50_01670</name>
</gene>
<reference evidence="1 2" key="1">
    <citation type="journal article" date="2016" name="Nat. Commun.">
        <title>Thousands of microbial genomes shed light on interconnected biogeochemical processes in an aquifer system.</title>
        <authorList>
            <person name="Anantharaman K."/>
            <person name="Brown C.T."/>
            <person name="Hug L.A."/>
            <person name="Sharon I."/>
            <person name="Castelle C.J."/>
            <person name="Probst A.J."/>
            <person name="Thomas B.C."/>
            <person name="Singh A."/>
            <person name="Wilkins M.J."/>
            <person name="Karaoz U."/>
            <person name="Brodie E.L."/>
            <person name="Williams K.H."/>
            <person name="Hubbard S.S."/>
            <person name="Banfield J.F."/>
        </authorList>
    </citation>
    <scope>NUCLEOTIDE SEQUENCE [LARGE SCALE GENOMIC DNA]</scope>
</reference>
<comment type="caution">
    <text evidence="1">The sequence shown here is derived from an EMBL/GenBank/DDBJ whole genome shotgun (WGS) entry which is preliminary data.</text>
</comment>
<protein>
    <submittedName>
        <fullName evidence="1">Uncharacterized protein</fullName>
    </submittedName>
</protein>
<dbReference type="EMBL" id="MGAQ01000010">
    <property type="protein sequence ID" value="OGK50963.1"/>
    <property type="molecule type" value="Genomic_DNA"/>
</dbReference>
<dbReference type="AlphaFoldDB" id="A0A1F7J5T5"/>
<dbReference type="Proteomes" id="UP000178558">
    <property type="component" value="Unassembled WGS sequence"/>
</dbReference>
<name>A0A1F7J5T5_9BACT</name>
<evidence type="ECO:0000313" key="1">
    <source>
        <dbReference type="EMBL" id="OGK50963.1"/>
    </source>
</evidence>
<proteinExistence type="predicted"/>
<accession>A0A1F7J5T5</accession>
<organism evidence="1 2">
    <name type="scientific">Candidatus Roizmanbacteria bacterium RIFCSPLOWO2_01_FULL_40_42</name>
    <dbReference type="NCBI Taxonomy" id="1802066"/>
    <lineage>
        <taxon>Bacteria</taxon>
        <taxon>Candidatus Roizmaniibacteriota</taxon>
    </lineage>
</organism>